<dbReference type="NCBIfam" id="TIGR03713">
    <property type="entry name" value="acc_sec_asp1"/>
    <property type="match status" value="1"/>
</dbReference>
<comment type="caution">
    <text evidence="1">The sequence shown here is derived from an EMBL/GenBank/DDBJ whole genome shotgun (WGS) entry which is preliminary data.</text>
</comment>
<dbReference type="InterPro" id="IPR022372">
    <property type="entry name" value="Accessory_SS_Asp1"/>
</dbReference>
<dbReference type="GO" id="GO:0015031">
    <property type="term" value="P:protein transport"/>
    <property type="evidence" value="ECO:0007669"/>
    <property type="project" value="InterPro"/>
</dbReference>
<keyword evidence="2" id="KW-1185">Reference proteome</keyword>
<evidence type="ECO:0000313" key="2">
    <source>
        <dbReference type="Proteomes" id="UP000051733"/>
    </source>
</evidence>
<evidence type="ECO:0008006" key="3">
    <source>
        <dbReference type="Google" id="ProtNLM"/>
    </source>
</evidence>
<name>A0A0R2A461_9LACO</name>
<organism evidence="1 2">
    <name type="scientific">Paucilactobacillus vaccinostercus DSM 20634</name>
    <dbReference type="NCBI Taxonomy" id="1423813"/>
    <lineage>
        <taxon>Bacteria</taxon>
        <taxon>Bacillati</taxon>
        <taxon>Bacillota</taxon>
        <taxon>Bacilli</taxon>
        <taxon>Lactobacillales</taxon>
        <taxon>Lactobacillaceae</taxon>
        <taxon>Paucilactobacillus</taxon>
    </lineage>
</organism>
<proteinExistence type="predicted"/>
<accession>A0A0R2A461</accession>
<dbReference type="Proteomes" id="UP000051733">
    <property type="component" value="Unassembled WGS sequence"/>
</dbReference>
<gene>
    <name evidence="1" type="ORF">FC26_GL000770</name>
</gene>
<dbReference type="Pfam" id="PF16993">
    <property type="entry name" value="Asp1"/>
    <property type="match status" value="1"/>
</dbReference>
<sequence length="533" mass="61235">MIYYIADLPADTDSLERNPVFNTIKNFELGGFDYQVLIPRLVPFLRYLGAEYGMYDGAHIVHVFDQIQDIQQTEGFPFTMDDVPLPPQTESVYTRDQVRLYQGPQPLGQVTFNRFGFVKQVQWISETGTRTDTYSDRGFVAGAQFKDSNGEVVRTEWYNQDGETVLTGNSTGIHVALAKRDLFDHPDYLTMAALRTEFLNRALRQFDVTQDYLIINIENEWLLDFAQHFEAPDRIIFENIQADQRLTAATISKHAALLDGQTIVTDSPLQAGQLMELETTTHVQQNIELLPTFVTELNLGESNTLAEARLYWRIGLVDDQFKALFWRMLQYRTDYEDLRLIMDLQAVNDQSILEGLVTRFVNEVLEVDTSSTLFAMLQTYYTAKKEHKLLEKQQKAFEAARKQVVGFKKIDDAFHFMDNVSYRYQSDTPELDQDLRFTRVFIDDRVQNDLFMQSRVVGAGIPIISREPSIYFSDGENGALIENDEALFNSLSTYLQGSREWNQALVASIDKINANGTDQLIESWRGILHGQKE</sequence>
<dbReference type="AlphaFoldDB" id="A0A0R2A461"/>
<dbReference type="RefSeq" id="WP_057781093.1">
    <property type="nucleotide sequence ID" value="NZ_AYYY01000066.1"/>
</dbReference>
<evidence type="ECO:0000313" key="1">
    <source>
        <dbReference type="EMBL" id="KRM60340.1"/>
    </source>
</evidence>
<dbReference type="EMBL" id="AYYY01000066">
    <property type="protein sequence ID" value="KRM60340.1"/>
    <property type="molecule type" value="Genomic_DNA"/>
</dbReference>
<dbReference type="STRING" id="1423813.FC26_GL000770"/>
<reference evidence="1 2" key="1">
    <citation type="journal article" date="2015" name="Genome Announc.">
        <title>Expanding the biotechnology potential of lactobacilli through comparative genomics of 213 strains and associated genera.</title>
        <authorList>
            <person name="Sun Z."/>
            <person name="Harris H.M."/>
            <person name="McCann A."/>
            <person name="Guo C."/>
            <person name="Argimon S."/>
            <person name="Zhang W."/>
            <person name="Yang X."/>
            <person name="Jeffery I.B."/>
            <person name="Cooney J.C."/>
            <person name="Kagawa T.F."/>
            <person name="Liu W."/>
            <person name="Song Y."/>
            <person name="Salvetti E."/>
            <person name="Wrobel A."/>
            <person name="Rasinkangas P."/>
            <person name="Parkhill J."/>
            <person name="Rea M.C."/>
            <person name="O'Sullivan O."/>
            <person name="Ritari J."/>
            <person name="Douillard F.P."/>
            <person name="Paul Ross R."/>
            <person name="Yang R."/>
            <person name="Briner A.E."/>
            <person name="Felis G.E."/>
            <person name="de Vos W.M."/>
            <person name="Barrangou R."/>
            <person name="Klaenhammer T.R."/>
            <person name="Caufield P.W."/>
            <person name="Cui Y."/>
            <person name="Zhang H."/>
            <person name="O'Toole P.W."/>
        </authorList>
    </citation>
    <scope>NUCLEOTIDE SEQUENCE [LARGE SCALE GENOMIC DNA]</scope>
    <source>
        <strain evidence="1 2">DSM 20634</strain>
    </source>
</reference>
<dbReference type="OrthoDB" id="9767875at2"/>
<protein>
    <recommendedName>
        <fullName evidence="3">Accessory Sec system protein Asp1</fullName>
    </recommendedName>
</protein>
<dbReference type="PATRIC" id="fig|1423813.3.peg.780"/>